<protein>
    <recommendedName>
        <fullName evidence="3 10">Protein Tat</fullName>
    </recommendedName>
</protein>
<evidence type="ECO:0000256" key="4">
    <source>
        <dbReference type="ARBA" id="ARBA00022562"/>
    </source>
</evidence>
<organismHost>
    <name type="scientific">Pan troglodytes</name>
    <name type="common">Chimpanzee</name>
    <dbReference type="NCBI Taxonomy" id="9598"/>
</organismHost>
<evidence type="ECO:0000313" key="13">
    <source>
        <dbReference type="Proteomes" id="UP000258208"/>
    </source>
</evidence>
<evidence type="ECO:0000256" key="7">
    <source>
        <dbReference type="ARBA" id="ARBA00023015"/>
    </source>
</evidence>
<organism evidence="12 13">
    <name type="scientific">Simian immunodeficiency virus</name>
    <name type="common">SIV</name>
    <dbReference type="NCBI Taxonomy" id="11723"/>
    <lineage>
        <taxon>Viruses</taxon>
        <taxon>Riboviria</taxon>
        <taxon>Pararnavirae</taxon>
        <taxon>Artverviricota</taxon>
        <taxon>Revtraviricetes</taxon>
        <taxon>Ortervirales</taxon>
        <taxon>Retroviridae</taxon>
        <taxon>Orthoretrovirinae</taxon>
        <taxon>Lentivirus</taxon>
        <taxon>Lentivirus simimdef</taxon>
    </lineage>
</organism>
<dbReference type="Proteomes" id="UP000258208">
    <property type="component" value="Segment"/>
</dbReference>
<feature type="region of interest" description="Disordered" evidence="11">
    <location>
        <begin position="48"/>
        <end position="82"/>
    </location>
</feature>
<evidence type="ECO:0000313" key="12">
    <source>
        <dbReference type="EMBL" id="AJT49607.1"/>
    </source>
</evidence>
<keyword evidence="8 10" id="KW-0010">Activator</keyword>
<keyword evidence="5" id="KW-0945">Host-virus interaction</keyword>
<dbReference type="Pfam" id="PF00539">
    <property type="entry name" value="Tat"/>
    <property type="match status" value="1"/>
</dbReference>
<comment type="subcellular location">
    <subcellularLocation>
        <location evidence="1 10">Host nucleus</location>
        <location evidence="1 10">Host nucleolus</location>
    </subcellularLocation>
</comment>
<evidence type="ECO:0000256" key="6">
    <source>
        <dbReference type="ARBA" id="ARBA00022884"/>
    </source>
</evidence>
<sequence length="82" mass="9359">MDPIDPELPPWQQPGSQPSSPCNTCFCKVCCYHCYVCFVKKGLGISYGRKKRRRPTRTNNNHQNHQDPVSKQPLARTGAQQE</sequence>
<dbReference type="Gene3D" id="4.10.20.10">
    <property type="entry name" value="Tat domain"/>
    <property type="match status" value="1"/>
</dbReference>
<feature type="compositionally biased region" description="Pro residues" evidence="11">
    <location>
        <begin position="1"/>
        <end position="12"/>
    </location>
</feature>
<evidence type="ECO:0000256" key="3">
    <source>
        <dbReference type="ARBA" id="ARBA00022376"/>
    </source>
</evidence>
<evidence type="ECO:0000256" key="2">
    <source>
        <dbReference type="ARBA" id="ARBA00009398"/>
    </source>
</evidence>
<reference evidence="12 13" key="1">
    <citation type="journal article" date="2015" name="Proc. Natl. Acad. Sci. U.S.A.">
        <title>Origin of the HIV-1 group O epidemic in western lowland gorillas.</title>
        <authorList>
            <person name="D'arc M."/>
            <person name="Ayouba A."/>
            <person name="Esteban A."/>
            <person name="Learn G.H."/>
            <person name="Boue V."/>
            <person name="Liegeois F."/>
            <person name="Etienne L."/>
            <person name="Tagg N."/>
            <person name="Leendertz F.H."/>
            <person name="Boesch C."/>
            <person name="Madinda N.F."/>
            <person name="Robbins M.M."/>
            <person name="Gray M."/>
            <person name="Cournil A."/>
            <person name="Ooms M."/>
            <person name="Letko M."/>
            <person name="Simon V.A."/>
            <person name="Sharp P.M."/>
            <person name="Hahn B.H."/>
            <person name="Delaporte E."/>
            <person name="Mpoudi Ngole E."/>
            <person name="Peeters M."/>
        </authorList>
    </citation>
    <scope>NUCLEOTIDE SEQUENCE [LARGE SCALE GENOMIC DNA]</scope>
    <source>
        <strain evidence="12">SIVgor-BPID1</strain>
    </source>
</reference>
<feature type="region of interest" description="Disordered" evidence="11">
    <location>
        <begin position="1"/>
        <end position="21"/>
    </location>
</feature>
<keyword evidence="7 10" id="KW-0805">Transcription regulation</keyword>
<dbReference type="GO" id="GO:0001070">
    <property type="term" value="F:RNA-binding transcription regulator activity"/>
    <property type="evidence" value="ECO:0007669"/>
    <property type="project" value="InterPro"/>
</dbReference>
<accession>A0A0D4CHI2</accession>
<keyword evidence="6 10" id="KW-0694">RNA-binding</keyword>
<dbReference type="GO" id="GO:0050434">
    <property type="term" value="P:positive regulation of viral transcription"/>
    <property type="evidence" value="ECO:0007669"/>
    <property type="project" value="InterPro"/>
</dbReference>
<comment type="similarity">
    <text evidence="2 10">Belongs to the lentiviruses Tat family.</text>
</comment>
<dbReference type="InterPro" id="IPR036963">
    <property type="entry name" value="Tat_dom_sf"/>
</dbReference>
<dbReference type="InterPro" id="IPR001831">
    <property type="entry name" value="IV_Tat"/>
</dbReference>
<proteinExistence type="inferred from homology"/>
<evidence type="ECO:0000256" key="9">
    <source>
        <dbReference type="ARBA" id="ARBA00023163"/>
    </source>
</evidence>
<evidence type="ECO:0000256" key="11">
    <source>
        <dbReference type="SAM" id="MobiDB-lite"/>
    </source>
</evidence>
<dbReference type="GO" id="GO:0044196">
    <property type="term" value="C:host cell nucleolus"/>
    <property type="evidence" value="ECO:0007669"/>
    <property type="project" value="UniProtKB-SubCell"/>
</dbReference>
<keyword evidence="4 10" id="KW-1048">Host nucleus</keyword>
<evidence type="ECO:0000256" key="8">
    <source>
        <dbReference type="ARBA" id="ARBA00023159"/>
    </source>
</evidence>
<keyword evidence="9 10" id="KW-0804">Transcription</keyword>
<dbReference type="PRINTS" id="PR00055">
    <property type="entry name" value="HIVTATDOMAIN"/>
</dbReference>
<gene>
    <name evidence="12" type="primary">tat</name>
</gene>
<dbReference type="GO" id="GO:0003723">
    <property type="term" value="F:RNA binding"/>
    <property type="evidence" value="ECO:0007669"/>
    <property type="project" value="UniProtKB-KW"/>
</dbReference>
<dbReference type="EMBL" id="KP004989">
    <property type="protein sequence ID" value="AJT49607.1"/>
    <property type="molecule type" value="Genomic_RNA"/>
</dbReference>
<organismHost>
    <name type="scientific">Cercopithecidae</name>
    <name type="common">Old World monkeys</name>
    <dbReference type="NCBI Taxonomy" id="9527"/>
</organismHost>
<evidence type="ECO:0000256" key="5">
    <source>
        <dbReference type="ARBA" id="ARBA00022581"/>
    </source>
</evidence>
<evidence type="ECO:0000256" key="1">
    <source>
        <dbReference type="ARBA" id="ARBA00004307"/>
    </source>
</evidence>
<name>A0A0D4CHI2_SIV</name>
<evidence type="ECO:0000256" key="10">
    <source>
        <dbReference type="RuleBase" id="RU003311"/>
    </source>
</evidence>